<proteinExistence type="predicted"/>
<gene>
    <name evidence="2" type="ORF">BDP27DRAFT_754140</name>
</gene>
<feature type="region of interest" description="Disordered" evidence="1">
    <location>
        <begin position="191"/>
        <end position="212"/>
    </location>
</feature>
<feature type="compositionally biased region" description="Polar residues" evidence="1">
    <location>
        <begin position="1"/>
        <end position="10"/>
    </location>
</feature>
<feature type="region of interest" description="Disordered" evidence="1">
    <location>
        <begin position="260"/>
        <end position="280"/>
    </location>
</feature>
<keyword evidence="3" id="KW-1185">Reference proteome</keyword>
<feature type="compositionally biased region" description="Low complexity" evidence="1">
    <location>
        <begin position="158"/>
        <end position="177"/>
    </location>
</feature>
<dbReference type="AlphaFoldDB" id="A0A9P5U7M2"/>
<evidence type="ECO:0000313" key="3">
    <source>
        <dbReference type="Proteomes" id="UP000772434"/>
    </source>
</evidence>
<dbReference type="Proteomes" id="UP000772434">
    <property type="component" value="Unassembled WGS sequence"/>
</dbReference>
<feature type="region of interest" description="Disordered" evidence="1">
    <location>
        <begin position="1"/>
        <end position="36"/>
    </location>
</feature>
<feature type="region of interest" description="Disordered" evidence="1">
    <location>
        <begin position="113"/>
        <end position="177"/>
    </location>
</feature>
<dbReference type="OrthoDB" id="3065403at2759"/>
<reference evidence="2" key="1">
    <citation type="submission" date="2020-11" db="EMBL/GenBank/DDBJ databases">
        <authorList>
            <consortium name="DOE Joint Genome Institute"/>
            <person name="Ahrendt S."/>
            <person name="Riley R."/>
            <person name="Andreopoulos W."/>
            <person name="Labutti K."/>
            <person name="Pangilinan J."/>
            <person name="Ruiz-Duenas F.J."/>
            <person name="Barrasa J.M."/>
            <person name="Sanchez-Garcia M."/>
            <person name="Camarero S."/>
            <person name="Miyauchi S."/>
            <person name="Serrano A."/>
            <person name="Linde D."/>
            <person name="Babiker R."/>
            <person name="Drula E."/>
            <person name="Ayuso-Fernandez I."/>
            <person name="Pacheco R."/>
            <person name="Padilla G."/>
            <person name="Ferreira P."/>
            <person name="Barriuso J."/>
            <person name="Kellner H."/>
            <person name="Castanera R."/>
            <person name="Alfaro M."/>
            <person name="Ramirez L."/>
            <person name="Pisabarro A.G."/>
            <person name="Kuo A."/>
            <person name="Tritt A."/>
            <person name="Lipzen A."/>
            <person name="He G."/>
            <person name="Yan M."/>
            <person name="Ng V."/>
            <person name="Cullen D."/>
            <person name="Martin F."/>
            <person name="Rosso M.-N."/>
            <person name="Henrissat B."/>
            <person name="Hibbett D."/>
            <person name="Martinez A.T."/>
            <person name="Grigoriev I.V."/>
        </authorList>
    </citation>
    <scope>NUCLEOTIDE SEQUENCE</scope>
    <source>
        <strain evidence="2">AH 40177</strain>
    </source>
</reference>
<accession>A0A9P5U7M2</accession>
<dbReference type="EMBL" id="JADNRY010000055">
    <property type="protein sequence ID" value="KAF9068944.1"/>
    <property type="molecule type" value="Genomic_DNA"/>
</dbReference>
<evidence type="ECO:0000256" key="1">
    <source>
        <dbReference type="SAM" id="MobiDB-lite"/>
    </source>
</evidence>
<feature type="compositionally biased region" description="Polar residues" evidence="1">
    <location>
        <begin position="260"/>
        <end position="269"/>
    </location>
</feature>
<comment type="caution">
    <text evidence="2">The sequence shown here is derived from an EMBL/GenBank/DDBJ whole genome shotgun (WGS) entry which is preliminary data.</text>
</comment>
<sequence length="308" mass="33238">MLPQLTTSKASFDPPRRTPPPAAASRGILSSSQPTNLDIGFAEPGYVDDSRVYVDDGYDGPGGLGAFSTLVDPDVDLDIGEIRFNTRPPSGQFMAPSASINVMLDLDDDMDTDTRGRHVSRPSQSLRWKSADRATVAATADSGADLRRRASGKDTTSSRKPSTKSTKSQTTRNSSQTTVIMSSLKAHMRPLPLPLTPHYPPSPLPPSPSSELGPIPINMDLEPDMVFSKNPAPFTPTSAVPGVLDLMDFDTGFGPLRPTRSSDWVTQTPSREKSRYPVSGSGSHNIAYLHTYSIVNSILVAQSRQREV</sequence>
<evidence type="ECO:0000313" key="2">
    <source>
        <dbReference type="EMBL" id="KAF9068944.1"/>
    </source>
</evidence>
<name>A0A9P5U7M2_9AGAR</name>
<protein>
    <submittedName>
        <fullName evidence="2">Uncharacterized protein</fullName>
    </submittedName>
</protein>
<organism evidence="2 3">
    <name type="scientific">Rhodocollybia butyracea</name>
    <dbReference type="NCBI Taxonomy" id="206335"/>
    <lineage>
        <taxon>Eukaryota</taxon>
        <taxon>Fungi</taxon>
        <taxon>Dikarya</taxon>
        <taxon>Basidiomycota</taxon>
        <taxon>Agaricomycotina</taxon>
        <taxon>Agaricomycetes</taxon>
        <taxon>Agaricomycetidae</taxon>
        <taxon>Agaricales</taxon>
        <taxon>Marasmiineae</taxon>
        <taxon>Omphalotaceae</taxon>
        <taxon>Rhodocollybia</taxon>
    </lineage>
</organism>
<feature type="compositionally biased region" description="Pro residues" evidence="1">
    <location>
        <begin position="191"/>
        <end position="208"/>
    </location>
</feature>